<reference evidence="1" key="1">
    <citation type="journal article" date="2014" name="Int. J. Syst. Evol. Microbiol.">
        <title>Complete genome sequence of Corynebacterium casei LMG S-19264T (=DSM 44701T), isolated from a smear-ripened cheese.</title>
        <authorList>
            <consortium name="US DOE Joint Genome Institute (JGI-PGF)"/>
            <person name="Walter F."/>
            <person name="Albersmeier A."/>
            <person name="Kalinowski J."/>
            <person name="Ruckert C."/>
        </authorList>
    </citation>
    <scope>NUCLEOTIDE SEQUENCE</scope>
    <source>
        <strain evidence="1">CGMCC 1.15388</strain>
    </source>
</reference>
<accession>A0A917AUF3</accession>
<dbReference type="Proteomes" id="UP000633136">
    <property type="component" value="Unassembled WGS sequence"/>
</dbReference>
<proteinExistence type="predicted"/>
<name>A0A917AUF3_9MICC</name>
<organism evidence="1 2">
    <name type="scientific">Nesterenkonia cremea</name>
    <dbReference type="NCBI Taxonomy" id="1882340"/>
    <lineage>
        <taxon>Bacteria</taxon>
        <taxon>Bacillati</taxon>
        <taxon>Actinomycetota</taxon>
        <taxon>Actinomycetes</taxon>
        <taxon>Micrococcales</taxon>
        <taxon>Micrococcaceae</taxon>
        <taxon>Nesterenkonia</taxon>
    </lineage>
</organism>
<keyword evidence="2" id="KW-1185">Reference proteome</keyword>
<protein>
    <recommendedName>
        <fullName evidence="3">DUF559 domain-containing protein</fullName>
    </recommendedName>
</protein>
<reference evidence="1" key="2">
    <citation type="submission" date="2020-09" db="EMBL/GenBank/DDBJ databases">
        <authorList>
            <person name="Sun Q."/>
            <person name="Zhou Y."/>
        </authorList>
    </citation>
    <scope>NUCLEOTIDE SEQUENCE</scope>
    <source>
        <strain evidence="1">CGMCC 1.15388</strain>
    </source>
</reference>
<sequence length="321" mass="35821">MRTPDLLPAALRGRPFTRAEALALGVADSRLRARDIRRVAHGTYEVLHHSGVDRSIGPADAAAVDQAAPDLGLLRALCARNPQVWVSHVTAARLYGLRLPPRFGVGPIHLSGFGRSHRSPADPPIRLHRARRAVPLADHHGVSLSRPHWVFVEMAALLTVDELVVLGDQLVREPHRELEVQKEPMVGVGALRSAVRRGRGRTGIVRAREAVEMVRVGSDSPPETLMRLALVRAGLPEPELQIPLRPEDRYRPVADAGYREKKIVLQYEGAHHFGPEQQAKDERRNADFRADGWEVLLANRTDHRDGFAQFTRRVLQLWATR</sequence>
<gene>
    <name evidence="1" type="ORF">GCM10011401_17240</name>
</gene>
<evidence type="ECO:0008006" key="3">
    <source>
        <dbReference type="Google" id="ProtNLM"/>
    </source>
</evidence>
<evidence type="ECO:0000313" key="2">
    <source>
        <dbReference type="Proteomes" id="UP000633136"/>
    </source>
</evidence>
<comment type="caution">
    <text evidence="1">The sequence shown here is derived from an EMBL/GenBank/DDBJ whole genome shotgun (WGS) entry which is preliminary data.</text>
</comment>
<evidence type="ECO:0000313" key="1">
    <source>
        <dbReference type="EMBL" id="GGE70594.1"/>
    </source>
</evidence>
<dbReference type="RefSeq" id="WP_188684738.1">
    <property type="nucleotide sequence ID" value="NZ_BMIS01000007.1"/>
</dbReference>
<dbReference type="AlphaFoldDB" id="A0A917AUF3"/>
<dbReference type="EMBL" id="BMIS01000007">
    <property type="protein sequence ID" value="GGE70594.1"/>
    <property type="molecule type" value="Genomic_DNA"/>
</dbReference>